<dbReference type="FunFam" id="3.30.360.10:FF:000009">
    <property type="entry name" value="4-hydroxy-tetrahydrodipicolinate reductase"/>
    <property type="match status" value="1"/>
</dbReference>
<dbReference type="GO" id="GO:0051287">
    <property type="term" value="F:NAD binding"/>
    <property type="evidence" value="ECO:0007669"/>
    <property type="project" value="UniProtKB-UniRule"/>
</dbReference>
<evidence type="ECO:0000256" key="6">
    <source>
        <dbReference type="ARBA" id="ARBA00023002"/>
    </source>
</evidence>
<organism evidence="16 17">
    <name type="scientific">Actinokineospora spheciospongiae</name>
    <dbReference type="NCBI Taxonomy" id="909613"/>
    <lineage>
        <taxon>Bacteria</taxon>
        <taxon>Bacillati</taxon>
        <taxon>Actinomycetota</taxon>
        <taxon>Actinomycetes</taxon>
        <taxon>Pseudonocardiales</taxon>
        <taxon>Pseudonocardiaceae</taxon>
        <taxon>Actinokineospora</taxon>
    </lineage>
</organism>
<evidence type="ECO:0000256" key="13">
    <source>
        <dbReference type="HAMAP-Rule" id="MF_00102"/>
    </source>
</evidence>
<dbReference type="InterPro" id="IPR022664">
    <property type="entry name" value="DapB_N_CS"/>
</dbReference>
<dbReference type="GO" id="GO:0009089">
    <property type="term" value="P:lysine biosynthetic process via diaminopimelate"/>
    <property type="evidence" value="ECO:0007669"/>
    <property type="project" value="UniProtKB-UniRule"/>
</dbReference>
<sequence length="258" mass="27163">MTTPTPRSADNPVRVGVLGARGRMGAEVVRAVEAAPDLRVVAAVDAGDPLSAVADAGAEVVVDFTHPDVVMDNLRFCLDHDLHAVVGTSGFDDAKVATLRGWLEPKSDLGVLLAPNFALGAVLSMRFAQLAAKYYDTVEIIELHHNRKADAPSGTAAHTARLVAEARAAAALTEVPDATTAEVDGARGALVDDIRVHSVRLRGLVAHQEVLFGGTGETLTIRHDSLDRTSFMPGVVHAVRAIPDRPGLTVGLENLLDL</sequence>
<evidence type="ECO:0000313" key="16">
    <source>
        <dbReference type="EMBL" id="EWC58200.1"/>
    </source>
</evidence>
<dbReference type="EMBL" id="AYXG01000251">
    <property type="protein sequence ID" value="EWC58200.1"/>
    <property type="molecule type" value="Genomic_DNA"/>
</dbReference>
<dbReference type="SUPFAM" id="SSF55347">
    <property type="entry name" value="Glyceraldehyde-3-phosphate dehydrogenase-like, C-terminal domain"/>
    <property type="match status" value="1"/>
</dbReference>
<dbReference type="STRING" id="909613.UO65_6525"/>
<feature type="binding site" evidence="13">
    <location>
        <begin position="154"/>
        <end position="155"/>
    </location>
    <ligand>
        <name>(S)-2,3,4,5-tetrahydrodipicolinate</name>
        <dbReference type="ChEBI" id="CHEBI:16845"/>
    </ligand>
</feature>
<evidence type="ECO:0000259" key="14">
    <source>
        <dbReference type="Pfam" id="PF01113"/>
    </source>
</evidence>
<keyword evidence="7 13" id="KW-0520">NAD</keyword>
<dbReference type="Pfam" id="PF01113">
    <property type="entry name" value="DapB_N"/>
    <property type="match status" value="1"/>
</dbReference>
<dbReference type="CDD" id="cd02274">
    <property type="entry name" value="DHDPR_N"/>
    <property type="match status" value="1"/>
</dbReference>
<dbReference type="GO" id="GO:0050661">
    <property type="term" value="F:NADP binding"/>
    <property type="evidence" value="ECO:0007669"/>
    <property type="project" value="UniProtKB-UniRule"/>
</dbReference>
<feature type="binding site" evidence="13">
    <location>
        <position position="45"/>
    </location>
    <ligand>
        <name>NAD(+)</name>
        <dbReference type="ChEBI" id="CHEBI:57540"/>
    </ligand>
</feature>
<protein>
    <recommendedName>
        <fullName evidence="10 13">4-hydroxy-tetrahydrodipicolinate reductase</fullName>
        <shortName evidence="13">HTPA reductase</shortName>
        <ecNumber evidence="10 13">1.17.1.8</ecNumber>
    </recommendedName>
</protein>
<feature type="active site" description="Proton donor" evidence="13">
    <location>
        <position position="148"/>
    </location>
</feature>
<dbReference type="GO" id="GO:0008839">
    <property type="term" value="F:4-hydroxy-tetrahydrodipicolinate reductase"/>
    <property type="evidence" value="ECO:0007669"/>
    <property type="project" value="UniProtKB-UniRule"/>
</dbReference>
<dbReference type="OrthoDB" id="9790352at2"/>
<dbReference type="PANTHER" id="PTHR20836:SF0">
    <property type="entry name" value="4-HYDROXY-TETRAHYDRODIPICOLINATE REDUCTASE 1, CHLOROPLASTIC-RELATED"/>
    <property type="match status" value="1"/>
</dbReference>
<evidence type="ECO:0000256" key="7">
    <source>
        <dbReference type="ARBA" id="ARBA00023027"/>
    </source>
</evidence>
<dbReference type="HAMAP" id="MF_00102">
    <property type="entry name" value="DapB"/>
    <property type="match status" value="1"/>
</dbReference>
<dbReference type="NCBIfam" id="TIGR00036">
    <property type="entry name" value="dapB"/>
    <property type="match status" value="1"/>
</dbReference>
<evidence type="ECO:0000259" key="15">
    <source>
        <dbReference type="Pfam" id="PF05173"/>
    </source>
</evidence>
<evidence type="ECO:0000256" key="3">
    <source>
        <dbReference type="ARBA" id="ARBA00022605"/>
    </source>
</evidence>
<evidence type="ECO:0000256" key="10">
    <source>
        <dbReference type="ARBA" id="ARBA00038983"/>
    </source>
</evidence>
<feature type="binding site" evidence="13">
    <location>
        <position position="145"/>
    </location>
    <ligand>
        <name>(S)-2,3,4,5-tetrahydrodipicolinate</name>
        <dbReference type="ChEBI" id="CHEBI:16845"/>
    </ligand>
</feature>
<dbReference type="Gene3D" id="3.30.360.10">
    <property type="entry name" value="Dihydrodipicolinate Reductase, domain 2"/>
    <property type="match status" value="1"/>
</dbReference>
<evidence type="ECO:0000256" key="8">
    <source>
        <dbReference type="ARBA" id="ARBA00023154"/>
    </source>
</evidence>
<keyword evidence="5 13" id="KW-0220">Diaminopimelate biosynthesis</keyword>
<dbReference type="PATRIC" id="fig|909613.9.peg.6521"/>
<keyword evidence="4 13" id="KW-0521">NADP</keyword>
<keyword evidence="2 13" id="KW-0963">Cytoplasm</keyword>
<dbReference type="Proteomes" id="UP000019277">
    <property type="component" value="Unassembled WGS sequence"/>
</dbReference>
<name>W7IBN1_9PSEU</name>
<feature type="domain" description="Dihydrodipicolinate reductase N-terminal" evidence="14">
    <location>
        <begin position="13"/>
        <end position="117"/>
    </location>
</feature>
<comment type="caution">
    <text evidence="16">The sequence shown here is derived from an EMBL/GenBank/DDBJ whole genome shotgun (WGS) entry which is preliminary data.</text>
</comment>
<dbReference type="PROSITE" id="PS01298">
    <property type="entry name" value="DAPB"/>
    <property type="match status" value="1"/>
</dbReference>
<dbReference type="EC" id="1.17.1.8" evidence="10 13"/>
<comment type="function">
    <text evidence="13">Catalyzes the conversion of 4-hydroxy-tetrahydrodipicolinate (HTPA) to tetrahydrodipicolinate.</text>
</comment>
<reference evidence="16 17" key="1">
    <citation type="journal article" date="2014" name="Genome Announc.">
        <title>Draft Genome Sequence of the Antitrypanosomally Active Sponge-Associated Bacterium Actinokineospora sp. Strain EG49.</title>
        <authorList>
            <person name="Harjes J."/>
            <person name="Ryu T."/>
            <person name="Abdelmohsen U.R."/>
            <person name="Moitinho-Silva L."/>
            <person name="Horn H."/>
            <person name="Ravasi T."/>
            <person name="Hentschel U."/>
        </authorList>
    </citation>
    <scope>NUCLEOTIDE SEQUENCE [LARGE SCALE GENOMIC DNA]</scope>
    <source>
        <strain evidence="16 17">EG49</strain>
    </source>
</reference>
<evidence type="ECO:0000256" key="5">
    <source>
        <dbReference type="ARBA" id="ARBA00022915"/>
    </source>
</evidence>
<dbReference type="UniPathway" id="UPA00034">
    <property type="reaction ID" value="UER00018"/>
</dbReference>
<comment type="similarity">
    <text evidence="1 13">Belongs to the DapB family.</text>
</comment>
<keyword evidence="8 13" id="KW-0457">Lysine biosynthesis</keyword>
<dbReference type="InterPro" id="IPR000846">
    <property type="entry name" value="DapB_N"/>
</dbReference>
<feature type="active site" description="Proton donor/acceptor" evidence="13">
    <location>
        <position position="144"/>
    </location>
</feature>
<accession>W7IBN1</accession>
<dbReference type="PANTHER" id="PTHR20836">
    <property type="entry name" value="DIHYDRODIPICOLINATE REDUCTASE"/>
    <property type="match status" value="1"/>
</dbReference>
<evidence type="ECO:0000256" key="12">
    <source>
        <dbReference type="ARBA" id="ARBA00049396"/>
    </source>
</evidence>
<dbReference type="GO" id="GO:0005829">
    <property type="term" value="C:cytosol"/>
    <property type="evidence" value="ECO:0007669"/>
    <property type="project" value="TreeGrafter"/>
</dbReference>
<dbReference type="GO" id="GO:0019877">
    <property type="term" value="P:diaminopimelate biosynthetic process"/>
    <property type="evidence" value="ECO:0007669"/>
    <property type="project" value="UniProtKB-UniRule"/>
</dbReference>
<dbReference type="InterPro" id="IPR023940">
    <property type="entry name" value="DHDPR_bac"/>
</dbReference>
<dbReference type="InterPro" id="IPR036291">
    <property type="entry name" value="NAD(P)-bd_dom_sf"/>
</dbReference>
<feature type="binding site" evidence="13">
    <location>
        <begin position="114"/>
        <end position="117"/>
    </location>
    <ligand>
        <name>NAD(+)</name>
        <dbReference type="ChEBI" id="CHEBI:57540"/>
    </ligand>
</feature>
<keyword evidence="3 13" id="KW-0028">Amino-acid biosynthesis</keyword>
<keyword evidence="6 13" id="KW-0560">Oxidoreductase</keyword>
<gene>
    <name evidence="13" type="primary">dapB</name>
    <name evidence="16" type="ORF">UO65_6525</name>
</gene>
<feature type="binding site" evidence="13">
    <location>
        <begin position="19"/>
        <end position="24"/>
    </location>
    <ligand>
        <name>NAD(+)</name>
        <dbReference type="ChEBI" id="CHEBI:57540"/>
    </ligand>
</feature>
<dbReference type="SUPFAM" id="SSF51735">
    <property type="entry name" value="NAD(P)-binding Rossmann-fold domains"/>
    <property type="match status" value="1"/>
</dbReference>
<comment type="pathway">
    <text evidence="9 13">Amino-acid biosynthesis; L-lysine biosynthesis via DAP pathway; (S)-tetrahydrodipicolinate from L-aspartate: step 4/4.</text>
</comment>
<comment type="caution">
    <text evidence="13">Lacks conserved residue(s) required for the propagation of feature annotation.</text>
</comment>
<comment type="catalytic activity">
    <reaction evidence="12 13">
        <text>(S)-2,3,4,5-tetrahydrodipicolinate + NAD(+) + H2O = (2S,4S)-4-hydroxy-2,3,4,5-tetrahydrodipicolinate + NADH + H(+)</text>
        <dbReference type="Rhea" id="RHEA:35323"/>
        <dbReference type="ChEBI" id="CHEBI:15377"/>
        <dbReference type="ChEBI" id="CHEBI:15378"/>
        <dbReference type="ChEBI" id="CHEBI:16845"/>
        <dbReference type="ChEBI" id="CHEBI:57540"/>
        <dbReference type="ChEBI" id="CHEBI:57945"/>
        <dbReference type="ChEBI" id="CHEBI:67139"/>
        <dbReference type="EC" id="1.17.1.8"/>
    </reaction>
</comment>
<comment type="catalytic activity">
    <reaction evidence="11 13">
        <text>(S)-2,3,4,5-tetrahydrodipicolinate + NADP(+) + H2O = (2S,4S)-4-hydroxy-2,3,4,5-tetrahydrodipicolinate + NADPH + H(+)</text>
        <dbReference type="Rhea" id="RHEA:35331"/>
        <dbReference type="ChEBI" id="CHEBI:15377"/>
        <dbReference type="ChEBI" id="CHEBI:15378"/>
        <dbReference type="ChEBI" id="CHEBI:16845"/>
        <dbReference type="ChEBI" id="CHEBI:57783"/>
        <dbReference type="ChEBI" id="CHEBI:58349"/>
        <dbReference type="ChEBI" id="CHEBI:67139"/>
        <dbReference type="EC" id="1.17.1.8"/>
    </reaction>
</comment>
<dbReference type="Pfam" id="PF05173">
    <property type="entry name" value="DapB_C"/>
    <property type="match status" value="1"/>
</dbReference>
<dbReference type="GO" id="GO:0016726">
    <property type="term" value="F:oxidoreductase activity, acting on CH or CH2 groups, NAD or NADP as acceptor"/>
    <property type="evidence" value="ECO:0007669"/>
    <property type="project" value="UniProtKB-UniRule"/>
</dbReference>
<proteinExistence type="inferred from homology"/>
<evidence type="ECO:0000256" key="11">
    <source>
        <dbReference type="ARBA" id="ARBA00049080"/>
    </source>
</evidence>
<feature type="binding site" evidence="13">
    <location>
        <begin position="87"/>
        <end position="89"/>
    </location>
    <ligand>
        <name>NAD(+)</name>
        <dbReference type="ChEBI" id="CHEBI:57540"/>
    </ligand>
</feature>
<evidence type="ECO:0000313" key="17">
    <source>
        <dbReference type="Proteomes" id="UP000019277"/>
    </source>
</evidence>
<evidence type="ECO:0000256" key="4">
    <source>
        <dbReference type="ARBA" id="ARBA00022857"/>
    </source>
</evidence>
<comment type="subunit">
    <text evidence="13">Homotetramer.</text>
</comment>
<dbReference type="PIRSF" id="PIRSF000161">
    <property type="entry name" value="DHPR"/>
    <property type="match status" value="1"/>
</dbReference>
<dbReference type="AlphaFoldDB" id="W7IBN1"/>
<dbReference type="eggNOG" id="COG0289">
    <property type="taxonomic scope" value="Bacteria"/>
</dbReference>
<evidence type="ECO:0000256" key="2">
    <source>
        <dbReference type="ARBA" id="ARBA00022490"/>
    </source>
</evidence>
<dbReference type="RefSeq" id="WP_035290517.1">
    <property type="nucleotide sequence ID" value="NZ_AYXG01000251.1"/>
</dbReference>
<dbReference type="Gene3D" id="3.40.50.720">
    <property type="entry name" value="NAD(P)-binding Rossmann-like Domain"/>
    <property type="match status" value="1"/>
</dbReference>
<comment type="subcellular location">
    <subcellularLocation>
        <location evidence="13">Cytoplasm</location>
    </subcellularLocation>
</comment>
<comment type="caution">
    <text evidence="13">Was originally thought to be a dihydrodipicolinate reductase (DHDPR), catalyzing the conversion of dihydrodipicolinate to tetrahydrodipicolinate. However, it was shown in E.coli that the substrate of the enzymatic reaction is not dihydrodipicolinate (DHDP) but in fact (2S,4S)-4-hydroxy-2,3,4,5-tetrahydrodipicolinic acid (HTPA), the product released by the DapA-catalyzed reaction.</text>
</comment>
<feature type="domain" description="Dihydrodipicolinate reductase C-terminal" evidence="15">
    <location>
        <begin position="120"/>
        <end position="256"/>
    </location>
</feature>
<evidence type="ECO:0000256" key="9">
    <source>
        <dbReference type="ARBA" id="ARBA00037922"/>
    </source>
</evidence>
<dbReference type="InterPro" id="IPR022663">
    <property type="entry name" value="DapB_C"/>
</dbReference>
<evidence type="ECO:0000256" key="1">
    <source>
        <dbReference type="ARBA" id="ARBA00006642"/>
    </source>
</evidence>
<keyword evidence="17" id="KW-1185">Reference proteome</keyword>